<keyword evidence="6" id="KW-1185">Reference proteome</keyword>
<gene>
    <name evidence="5" type="ORF">SPF06_21330</name>
</gene>
<dbReference type="Pfam" id="PF13561">
    <property type="entry name" value="adh_short_C2"/>
    <property type="match status" value="1"/>
</dbReference>
<dbReference type="InterPro" id="IPR057326">
    <property type="entry name" value="KR_dom"/>
</dbReference>
<comment type="similarity">
    <text evidence="1">Belongs to the short-chain dehydrogenases/reductases (SDR) family.</text>
</comment>
<dbReference type="SUPFAM" id="SSF51735">
    <property type="entry name" value="NAD(P)-binding Rossmann-fold domains"/>
    <property type="match status" value="1"/>
</dbReference>
<dbReference type="CDD" id="cd05233">
    <property type="entry name" value="SDR_c"/>
    <property type="match status" value="1"/>
</dbReference>
<dbReference type="RefSeq" id="WP_323281179.1">
    <property type="nucleotide sequence ID" value="NZ_JAYGGQ010000025.1"/>
</dbReference>
<dbReference type="PANTHER" id="PTHR43669">
    <property type="entry name" value="5-KETO-D-GLUCONATE 5-REDUCTASE"/>
    <property type="match status" value="1"/>
</dbReference>
<evidence type="ECO:0000256" key="3">
    <source>
        <dbReference type="SAM" id="MobiDB-lite"/>
    </source>
</evidence>
<dbReference type="InterPro" id="IPR020904">
    <property type="entry name" value="Sc_DH/Rdtase_CS"/>
</dbReference>
<dbReference type="InterPro" id="IPR002347">
    <property type="entry name" value="SDR_fam"/>
</dbReference>
<dbReference type="GO" id="GO:0016491">
    <property type="term" value="F:oxidoreductase activity"/>
    <property type="evidence" value="ECO:0007669"/>
    <property type="project" value="UniProtKB-KW"/>
</dbReference>
<evidence type="ECO:0000256" key="2">
    <source>
        <dbReference type="ARBA" id="ARBA00023002"/>
    </source>
</evidence>
<sequence length="293" mass="30250">MALTEAGQLRNAGKPIVHHGTDTAGPNRPEEPGKVCLVTGGGGPHVGWGICEALAQHGYHVVVADRSLRAAEGTVARLAGLGHHQATAVAVDVANTESVESCVGGVLARLGRIDGLVNSAGVGLDSPLTETTPEQFDRLMHVNVRGALWCARAVAPAMAEAGGGSIVNIGSVHARNAAPGYGLYAATKAALVAMSRALATELGPDRIRCNVVHPGAVRQEGDLDPVTGDPEVRSRHLAFADTRQILHCPVRPIDVGNAVAFLVSDSSRMVTGTELMVDGGTTALLHDLNPTHD</sequence>
<protein>
    <submittedName>
        <fullName evidence="5">SDR family oxidoreductase</fullName>
        <ecNumber evidence="5">1.1.-.-</ecNumber>
    </submittedName>
</protein>
<dbReference type="InterPro" id="IPR036291">
    <property type="entry name" value="NAD(P)-bd_dom_sf"/>
</dbReference>
<dbReference type="EMBL" id="JAYGGQ010000025">
    <property type="protein sequence ID" value="MEA5457267.1"/>
    <property type="molecule type" value="Genomic_DNA"/>
</dbReference>
<dbReference type="Proteomes" id="UP001304769">
    <property type="component" value="Unassembled WGS sequence"/>
</dbReference>
<comment type="caution">
    <text evidence="5">The sequence shown here is derived from an EMBL/GenBank/DDBJ whole genome shotgun (WGS) entry which is preliminary data.</text>
</comment>
<dbReference type="PRINTS" id="PR00080">
    <property type="entry name" value="SDRFAMILY"/>
</dbReference>
<proteinExistence type="inferred from homology"/>
<evidence type="ECO:0000313" key="5">
    <source>
        <dbReference type="EMBL" id="MEA5457267.1"/>
    </source>
</evidence>
<name>A0ABU5TC50_9MICC</name>
<feature type="domain" description="Ketoreductase" evidence="4">
    <location>
        <begin position="34"/>
        <end position="220"/>
    </location>
</feature>
<dbReference type="EC" id="1.1.-.-" evidence="5"/>
<dbReference type="PRINTS" id="PR00081">
    <property type="entry name" value="GDHRDH"/>
</dbReference>
<dbReference type="PANTHER" id="PTHR43669:SF8">
    <property type="entry name" value="SHORT-CHAIN TYPE DEHYDROGENASE_REDUCTASE-RELATED"/>
    <property type="match status" value="1"/>
</dbReference>
<feature type="region of interest" description="Disordered" evidence="3">
    <location>
        <begin position="1"/>
        <end position="30"/>
    </location>
</feature>
<accession>A0ABU5TC50</accession>
<evidence type="ECO:0000313" key="6">
    <source>
        <dbReference type="Proteomes" id="UP001304769"/>
    </source>
</evidence>
<reference evidence="5 6" key="1">
    <citation type="submission" date="2023-12" db="EMBL/GenBank/DDBJ databases">
        <title>Sinomonas terricola sp. nov, isolated from litchi orchard soil in Guangdong, PR China.</title>
        <authorList>
            <person name="Jiaxin W."/>
            <person name="Yang Z."/>
            <person name="Honghui Z."/>
        </authorList>
    </citation>
    <scope>NUCLEOTIDE SEQUENCE [LARGE SCALE GENOMIC DNA]</scope>
    <source>
        <strain evidence="5 6">JGH33</strain>
    </source>
</reference>
<evidence type="ECO:0000259" key="4">
    <source>
        <dbReference type="SMART" id="SM00822"/>
    </source>
</evidence>
<organism evidence="5 6">
    <name type="scientific">Sinomonas terricola</name>
    <dbReference type="NCBI Taxonomy" id="3110330"/>
    <lineage>
        <taxon>Bacteria</taxon>
        <taxon>Bacillati</taxon>
        <taxon>Actinomycetota</taxon>
        <taxon>Actinomycetes</taxon>
        <taxon>Micrococcales</taxon>
        <taxon>Micrococcaceae</taxon>
        <taxon>Sinomonas</taxon>
    </lineage>
</organism>
<keyword evidence="2 5" id="KW-0560">Oxidoreductase</keyword>
<evidence type="ECO:0000256" key="1">
    <source>
        <dbReference type="ARBA" id="ARBA00006484"/>
    </source>
</evidence>
<dbReference type="PROSITE" id="PS00061">
    <property type="entry name" value="ADH_SHORT"/>
    <property type="match status" value="1"/>
</dbReference>
<dbReference type="SMART" id="SM00822">
    <property type="entry name" value="PKS_KR"/>
    <property type="match status" value="1"/>
</dbReference>
<dbReference type="Gene3D" id="3.40.50.720">
    <property type="entry name" value="NAD(P)-binding Rossmann-like Domain"/>
    <property type="match status" value="1"/>
</dbReference>